<comment type="caution">
    <text evidence="2">The sequence shown here is derived from an EMBL/GenBank/DDBJ whole genome shotgun (WGS) entry which is preliminary data.</text>
</comment>
<dbReference type="SUPFAM" id="SSF51735">
    <property type="entry name" value="NAD(P)-binding Rossmann-fold domains"/>
    <property type="match status" value="1"/>
</dbReference>
<organism evidence="2">
    <name type="scientific">marine sediment metagenome</name>
    <dbReference type="NCBI Taxonomy" id="412755"/>
    <lineage>
        <taxon>unclassified sequences</taxon>
        <taxon>metagenomes</taxon>
        <taxon>ecological metagenomes</taxon>
    </lineage>
</organism>
<sequence length="286" mass="32751">MKRILVTGCDGMLGSAVEQVFSDYKLIKTDIEELDVRGISMHSDKIDYILHLAALTDLEYCENYPRHAYFTNTIGTMNMVELAKELDIPIVYISTAGVFGKEEGKLYNNKQFRYYDENSKPSPINMYGLSKYYGELAVQAYPKHYIFRISWAFGGGSRDRKFVMKVIKQIRQGFKEIYAINDVSGSPSYTKDVAKVIKDFIDTKKPYGLYHIPSGVATRYDVAKEIVRLLGAPTKICAVKDSYFLDYTATRPKCEVLLSVKDVRVRHWRKSIEEYINELVADKSIS</sequence>
<dbReference type="AlphaFoldDB" id="A0A0F9K1R1"/>
<dbReference type="PANTHER" id="PTHR10491">
    <property type="entry name" value="DTDP-4-DEHYDRORHAMNOSE REDUCTASE"/>
    <property type="match status" value="1"/>
</dbReference>
<gene>
    <name evidence="2" type="ORF">LCGC14_1459000</name>
</gene>
<dbReference type="Pfam" id="PF04321">
    <property type="entry name" value="RmlD_sub_bind"/>
    <property type="match status" value="1"/>
</dbReference>
<dbReference type="CDD" id="cd05254">
    <property type="entry name" value="dTDP_HR_like_SDR_e"/>
    <property type="match status" value="1"/>
</dbReference>
<proteinExistence type="predicted"/>
<accession>A0A0F9K1R1</accession>
<reference evidence="2" key="1">
    <citation type="journal article" date="2015" name="Nature">
        <title>Complex archaea that bridge the gap between prokaryotes and eukaryotes.</title>
        <authorList>
            <person name="Spang A."/>
            <person name="Saw J.H."/>
            <person name="Jorgensen S.L."/>
            <person name="Zaremba-Niedzwiedzka K."/>
            <person name="Martijn J."/>
            <person name="Lind A.E."/>
            <person name="van Eijk R."/>
            <person name="Schleper C."/>
            <person name="Guy L."/>
            <person name="Ettema T.J."/>
        </authorList>
    </citation>
    <scope>NUCLEOTIDE SEQUENCE</scope>
</reference>
<evidence type="ECO:0000259" key="1">
    <source>
        <dbReference type="Pfam" id="PF04321"/>
    </source>
</evidence>
<dbReference type="InterPro" id="IPR029903">
    <property type="entry name" value="RmlD-like-bd"/>
</dbReference>
<dbReference type="GO" id="GO:0005829">
    <property type="term" value="C:cytosol"/>
    <property type="evidence" value="ECO:0007669"/>
    <property type="project" value="TreeGrafter"/>
</dbReference>
<dbReference type="Gene3D" id="3.40.50.720">
    <property type="entry name" value="NAD(P)-binding Rossmann-like Domain"/>
    <property type="match status" value="1"/>
</dbReference>
<dbReference type="PANTHER" id="PTHR10491:SF4">
    <property type="entry name" value="METHIONINE ADENOSYLTRANSFERASE 2 SUBUNIT BETA"/>
    <property type="match status" value="1"/>
</dbReference>
<dbReference type="Gene3D" id="3.90.25.10">
    <property type="entry name" value="UDP-galactose 4-epimerase, domain 1"/>
    <property type="match status" value="1"/>
</dbReference>
<name>A0A0F9K1R1_9ZZZZ</name>
<protein>
    <recommendedName>
        <fullName evidence="1">RmlD-like substrate binding domain-containing protein</fullName>
    </recommendedName>
</protein>
<dbReference type="GO" id="GO:0019305">
    <property type="term" value="P:dTDP-rhamnose biosynthetic process"/>
    <property type="evidence" value="ECO:0007669"/>
    <property type="project" value="TreeGrafter"/>
</dbReference>
<evidence type="ECO:0000313" key="2">
    <source>
        <dbReference type="EMBL" id="KKM68626.1"/>
    </source>
</evidence>
<dbReference type="GO" id="GO:0008831">
    <property type="term" value="F:dTDP-4-dehydrorhamnose reductase activity"/>
    <property type="evidence" value="ECO:0007669"/>
    <property type="project" value="TreeGrafter"/>
</dbReference>
<dbReference type="EMBL" id="LAZR01010135">
    <property type="protein sequence ID" value="KKM68626.1"/>
    <property type="molecule type" value="Genomic_DNA"/>
</dbReference>
<dbReference type="InterPro" id="IPR036291">
    <property type="entry name" value="NAD(P)-bd_dom_sf"/>
</dbReference>
<feature type="domain" description="RmlD-like substrate binding" evidence="1">
    <location>
        <begin position="3"/>
        <end position="279"/>
    </location>
</feature>
<dbReference type="InterPro" id="IPR005913">
    <property type="entry name" value="dTDP_dehydrorham_reduct"/>
</dbReference>